<proteinExistence type="predicted"/>
<protein>
    <submittedName>
        <fullName evidence="1">Uncharacterized protein</fullName>
    </submittedName>
</protein>
<evidence type="ECO:0000313" key="2">
    <source>
        <dbReference type="Proteomes" id="UP001476798"/>
    </source>
</evidence>
<name>A0ABV0NDV8_9TELE</name>
<dbReference type="EMBL" id="JAHRIO010033294">
    <property type="protein sequence ID" value="MEQ2169577.1"/>
    <property type="molecule type" value="Genomic_DNA"/>
</dbReference>
<keyword evidence="2" id="KW-1185">Reference proteome</keyword>
<feature type="non-terminal residue" evidence="1">
    <location>
        <position position="1"/>
    </location>
</feature>
<organism evidence="1 2">
    <name type="scientific">Goodea atripinnis</name>
    <dbReference type="NCBI Taxonomy" id="208336"/>
    <lineage>
        <taxon>Eukaryota</taxon>
        <taxon>Metazoa</taxon>
        <taxon>Chordata</taxon>
        <taxon>Craniata</taxon>
        <taxon>Vertebrata</taxon>
        <taxon>Euteleostomi</taxon>
        <taxon>Actinopterygii</taxon>
        <taxon>Neopterygii</taxon>
        <taxon>Teleostei</taxon>
        <taxon>Neoteleostei</taxon>
        <taxon>Acanthomorphata</taxon>
        <taxon>Ovalentaria</taxon>
        <taxon>Atherinomorphae</taxon>
        <taxon>Cyprinodontiformes</taxon>
        <taxon>Goodeidae</taxon>
        <taxon>Goodea</taxon>
    </lineage>
</organism>
<comment type="caution">
    <text evidence="1">The sequence shown here is derived from an EMBL/GenBank/DDBJ whole genome shotgun (WGS) entry which is preliminary data.</text>
</comment>
<gene>
    <name evidence="1" type="ORF">GOODEAATRI_026557</name>
</gene>
<evidence type="ECO:0000313" key="1">
    <source>
        <dbReference type="EMBL" id="MEQ2169577.1"/>
    </source>
</evidence>
<sequence>LKAHCFPFPVAGSSSSLPSCVFCWLYVSLWENSYSVSILPSPATHQDTSTYQAVAETDPEGVVHLCPGFRRFTASSPLNGING</sequence>
<reference evidence="1 2" key="1">
    <citation type="submission" date="2021-06" db="EMBL/GenBank/DDBJ databases">
        <authorList>
            <person name="Palmer J.M."/>
        </authorList>
    </citation>
    <scope>NUCLEOTIDE SEQUENCE [LARGE SCALE GENOMIC DNA]</scope>
    <source>
        <strain evidence="1 2">GA_2019</strain>
        <tissue evidence="1">Muscle</tissue>
    </source>
</reference>
<dbReference type="Proteomes" id="UP001476798">
    <property type="component" value="Unassembled WGS sequence"/>
</dbReference>
<accession>A0ABV0NDV8</accession>